<feature type="coiled-coil region" evidence="1">
    <location>
        <begin position="133"/>
        <end position="160"/>
    </location>
</feature>
<reference evidence="3 4" key="1">
    <citation type="submission" date="2012-03" db="EMBL/GenBank/DDBJ databases">
        <title>The Genome Sequence of Bartonella taylorii 8TBB.</title>
        <authorList>
            <consortium name="The Broad Institute Genome Sequencing Platform"/>
            <consortium name="The Broad Institute Genome Sequencing Center for Infectious Disease"/>
            <person name="Feldgarden M."/>
            <person name="Kirby J."/>
            <person name="Kosoy M."/>
            <person name="Birtles R."/>
            <person name="Probert W.S."/>
            <person name="Chiaraviglio L."/>
            <person name="Young S.K."/>
            <person name="Zeng Q."/>
            <person name="Gargeya S."/>
            <person name="Fitzgerald M."/>
            <person name="Haas B."/>
            <person name="Abouelleil A."/>
            <person name="Alvarado L."/>
            <person name="Arachchi H.M."/>
            <person name="Berlin A."/>
            <person name="Chapman S.B."/>
            <person name="Gearin G."/>
            <person name="Goldberg J."/>
            <person name="Griggs A."/>
            <person name="Gujja S."/>
            <person name="Hansen M."/>
            <person name="Heiman D."/>
            <person name="Howarth C."/>
            <person name="Larimer J."/>
            <person name="Lui A."/>
            <person name="MacDonald P.J.P."/>
            <person name="McCowen C."/>
            <person name="Montmayeur A."/>
            <person name="Murphy C."/>
            <person name="Neiman D."/>
            <person name="Pearson M."/>
            <person name="Priest M."/>
            <person name="Roberts A."/>
            <person name="Saif S."/>
            <person name="Shea T."/>
            <person name="Sisk P."/>
            <person name="Stolte C."/>
            <person name="Sykes S."/>
            <person name="Wortman J."/>
            <person name="Nusbaum C."/>
            <person name="Birren B."/>
        </authorList>
    </citation>
    <scope>NUCLEOTIDE SEQUENCE [LARGE SCALE GENOMIC DNA]</scope>
    <source>
        <strain evidence="3 4">8TBB</strain>
    </source>
</reference>
<dbReference type="SUPFAM" id="SSF101967">
    <property type="entry name" value="Adhesin YadA, collagen-binding domain"/>
    <property type="match status" value="1"/>
</dbReference>
<comment type="caution">
    <text evidence="3">The sequence shown here is derived from an EMBL/GenBank/DDBJ whole genome shotgun (WGS) entry which is preliminary data.</text>
</comment>
<keyword evidence="4" id="KW-1185">Reference proteome</keyword>
<evidence type="ECO:0000259" key="2">
    <source>
        <dbReference type="Pfam" id="PF05662"/>
    </source>
</evidence>
<gene>
    <name evidence="3" type="ORF">ME9_00439</name>
</gene>
<evidence type="ECO:0000313" key="4">
    <source>
        <dbReference type="Proteomes" id="UP000002648"/>
    </source>
</evidence>
<protein>
    <recommendedName>
        <fullName evidence="2">Trimeric autotransporter adhesin YadA-like stalk domain-containing protein</fullName>
    </recommendedName>
</protein>
<accession>A0A9P2S0R2</accession>
<dbReference type="InterPro" id="IPR011049">
    <property type="entry name" value="Serralysin-like_metalloprot_C"/>
</dbReference>
<dbReference type="AlphaFoldDB" id="A0A9P2S0R2"/>
<feature type="domain" description="Trimeric autotransporter adhesin YadA-like stalk" evidence="2">
    <location>
        <begin position="64"/>
        <end position="97"/>
    </location>
</feature>
<dbReference type="Gene3D" id="6.10.250.2030">
    <property type="match status" value="1"/>
</dbReference>
<dbReference type="Proteomes" id="UP000002648">
    <property type="component" value="Unassembled WGS sequence"/>
</dbReference>
<feature type="non-terminal residue" evidence="3">
    <location>
        <position position="1"/>
    </location>
</feature>
<dbReference type="InterPro" id="IPR008635">
    <property type="entry name" value="Coiled_stalk_dom"/>
</dbReference>
<feature type="domain" description="Trimeric autotransporter adhesin YadA-like stalk" evidence="2">
    <location>
        <begin position="189"/>
        <end position="225"/>
    </location>
</feature>
<dbReference type="EMBL" id="AIMD01000016">
    <property type="protein sequence ID" value="EJF96774.1"/>
    <property type="molecule type" value="Genomic_DNA"/>
</dbReference>
<evidence type="ECO:0000256" key="1">
    <source>
        <dbReference type="SAM" id="Coils"/>
    </source>
</evidence>
<feature type="non-terminal residue" evidence="3">
    <location>
        <position position="230"/>
    </location>
</feature>
<proteinExistence type="predicted"/>
<dbReference type="GO" id="GO:0019867">
    <property type="term" value="C:outer membrane"/>
    <property type="evidence" value="ECO:0007669"/>
    <property type="project" value="InterPro"/>
</dbReference>
<dbReference type="Gene3D" id="1.20.5.170">
    <property type="match status" value="2"/>
</dbReference>
<keyword evidence="1" id="KW-0175">Coiled coil</keyword>
<organism evidence="3 4">
    <name type="scientific">Bartonella taylorii 8TBB</name>
    <dbReference type="NCBI Taxonomy" id="1094560"/>
    <lineage>
        <taxon>Bacteria</taxon>
        <taxon>Pseudomonadati</taxon>
        <taxon>Pseudomonadota</taxon>
        <taxon>Alphaproteobacteria</taxon>
        <taxon>Hyphomicrobiales</taxon>
        <taxon>Bartonellaceae</taxon>
        <taxon>Bartonella</taxon>
    </lineage>
</organism>
<sequence>DIGSAFTGLNNNIKNVNQRIKEVSEGVAQDSLSWSKEDDAFVAKHGENEQKVNSKIKFLQNGDISESSTEAVNGSQLYSLNKMFATYFGGGAGYNDKGEWSAPSFKVVQFASDGTLGEEKSYDTVADAFGGVNSAFTNIHNELKNEISKVEDESLVKQDKDSKVIAIGGETDGTSISITNSGGTARTLSGVKDGALSEASTEAVNGSQLYSLGDKVATYLGGGAKYENGE</sequence>
<evidence type="ECO:0000313" key="3">
    <source>
        <dbReference type="EMBL" id="EJF96774.1"/>
    </source>
</evidence>
<name>A0A9P2S0R2_BARTA</name>
<dbReference type="Pfam" id="PF05662">
    <property type="entry name" value="YadA_stalk"/>
    <property type="match status" value="2"/>
</dbReference>